<organism evidence="2 3">
    <name type="scientific">Arxiozyma heterogenica</name>
    <dbReference type="NCBI Taxonomy" id="278026"/>
    <lineage>
        <taxon>Eukaryota</taxon>
        <taxon>Fungi</taxon>
        <taxon>Dikarya</taxon>
        <taxon>Ascomycota</taxon>
        <taxon>Saccharomycotina</taxon>
        <taxon>Saccharomycetes</taxon>
        <taxon>Saccharomycetales</taxon>
        <taxon>Saccharomycetaceae</taxon>
        <taxon>Arxiozyma</taxon>
    </lineage>
</organism>
<evidence type="ECO:0000313" key="3">
    <source>
        <dbReference type="Proteomes" id="UP001306508"/>
    </source>
</evidence>
<dbReference type="CDD" id="cd10567">
    <property type="entry name" value="SWIB-MDM2_like"/>
    <property type="match status" value="1"/>
</dbReference>
<dbReference type="Gene3D" id="1.10.245.10">
    <property type="entry name" value="SWIB/MDM2 domain"/>
    <property type="match status" value="1"/>
</dbReference>
<keyword evidence="3" id="KW-1185">Reference proteome</keyword>
<dbReference type="SUPFAM" id="SSF47592">
    <property type="entry name" value="SWIB/MDM2 domain"/>
    <property type="match status" value="1"/>
</dbReference>
<dbReference type="InterPro" id="IPR036885">
    <property type="entry name" value="SWIB_MDM2_dom_sf"/>
</dbReference>
<dbReference type="EMBL" id="JAWIZZ010000045">
    <property type="protein sequence ID" value="KAK5779958.1"/>
    <property type="molecule type" value="Genomic_DNA"/>
</dbReference>
<dbReference type="InterPro" id="IPR003121">
    <property type="entry name" value="SWIB_MDM2_domain"/>
</dbReference>
<dbReference type="PROSITE" id="PS51925">
    <property type="entry name" value="SWIB_MDM2"/>
    <property type="match status" value="1"/>
</dbReference>
<feature type="domain" description="DM2" evidence="1">
    <location>
        <begin position="180"/>
        <end position="264"/>
    </location>
</feature>
<gene>
    <name evidence="2" type="ORF">RI543_002498</name>
</gene>
<proteinExistence type="predicted"/>
<evidence type="ECO:0000259" key="1">
    <source>
        <dbReference type="PROSITE" id="PS51925"/>
    </source>
</evidence>
<sequence length="293" mass="34441">MAGLGDDNFEELVPMIDSIFQGMKSDLDKPINTRKVLYLLREIFGIDLYSYKQVIYKFIKFRWEQFKQLWIVKIKREHMQIREVNFLRNLKGNYIEAKYHVDKNTQVDPDVDGDNKDKKVSSDEQLLSEIIVPTDLTSIKIKKMDKAEVDSLQQVAIKETKRARNYVYKGLIKKSSNNIRFNKTVYETNDLIFAITGLKQGTRFEIIKKIREYIEQHQLKSKDPNYSDVIECDEKLVPIFGNHFTFSRLRKIPIERLLKYRYGVVQKDVQVVIINGSDEQQGATKVEEDSVEK</sequence>
<evidence type="ECO:0000313" key="2">
    <source>
        <dbReference type="EMBL" id="KAK5779958.1"/>
    </source>
</evidence>
<dbReference type="Pfam" id="PF02201">
    <property type="entry name" value="SWIB"/>
    <property type="match status" value="1"/>
</dbReference>
<dbReference type="Proteomes" id="UP001306508">
    <property type="component" value="Unassembled WGS sequence"/>
</dbReference>
<protein>
    <recommendedName>
        <fullName evidence="1">DM2 domain-containing protein</fullName>
    </recommendedName>
</protein>
<name>A0AAN7WMT9_9SACH</name>
<accession>A0AAN7WMT9</accession>
<reference evidence="3" key="1">
    <citation type="submission" date="2023-07" db="EMBL/GenBank/DDBJ databases">
        <title>A draft genome of Kazachstania heterogenica Y-27499.</title>
        <authorList>
            <person name="Donic C."/>
            <person name="Kralova J.S."/>
            <person name="Fidel L."/>
            <person name="Ben-Dor S."/>
            <person name="Jung S."/>
        </authorList>
    </citation>
    <scope>NUCLEOTIDE SEQUENCE [LARGE SCALE GENOMIC DNA]</scope>
    <source>
        <strain evidence="3">Y27499</strain>
    </source>
</reference>
<dbReference type="AlphaFoldDB" id="A0AAN7WMT9"/>
<comment type="caution">
    <text evidence="2">The sequence shown here is derived from an EMBL/GenBank/DDBJ whole genome shotgun (WGS) entry which is preliminary data.</text>
</comment>